<dbReference type="PANTHER" id="PTHR16450">
    <property type="entry name" value="RING FINGER PROTEIN 186"/>
    <property type="match status" value="1"/>
</dbReference>
<dbReference type="PANTHER" id="PTHR16450:SF1">
    <property type="entry name" value="PROTEIN CBG12045"/>
    <property type="match status" value="1"/>
</dbReference>
<keyword evidence="8" id="KW-1185">Reference proteome</keyword>
<evidence type="ECO:0000313" key="7">
    <source>
        <dbReference type="EMBL" id="GMR54894.1"/>
    </source>
</evidence>
<dbReference type="AlphaFoldDB" id="A0AAN5D3D9"/>
<dbReference type="InterPro" id="IPR013083">
    <property type="entry name" value="Znf_RING/FYVE/PHD"/>
</dbReference>
<evidence type="ECO:0000256" key="4">
    <source>
        <dbReference type="PROSITE-ProRule" id="PRU00175"/>
    </source>
</evidence>
<protein>
    <recommendedName>
        <fullName evidence="6">RING-type domain-containing protein</fullName>
    </recommendedName>
</protein>
<name>A0AAN5D3D9_9BILA</name>
<feature type="non-terminal residue" evidence="7">
    <location>
        <position position="1"/>
    </location>
</feature>
<gene>
    <name evidence="7" type="ORF">PMAYCL1PPCAC_25089</name>
</gene>
<keyword evidence="3" id="KW-0862">Zinc</keyword>
<dbReference type="PROSITE" id="PS00518">
    <property type="entry name" value="ZF_RING_1"/>
    <property type="match status" value="1"/>
</dbReference>
<keyword evidence="1" id="KW-0479">Metal-binding</keyword>
<evidence type="ECO:0000259" key="6">
    <source>
        <dbReference type="PROSITE" id="PS50089"/>
    </source>
</evidence>
<dbReference type="SMART" id="SM00184">
    <property type="entry name" value="RING"/>
    <property type="match status" value="1"/>
</dbReference>
<feature type="domain" description="RING-type" evidence="6">
    <location>
        <begin position="194"/>
        <end position="238"/>
    </location>
</feature>
<dbReference type="PROSITE" id="PS50089">
    <property type="entry name" value="ZF_RING_2"/>
    <property type="match status" value="1"/>
</dbReference>
<dbReference type="InterPro" id="IPR017907">
    <property type="entry name" value="Znf_RING_CS"/>
</dbReference>
<dbReference type="InterPro" id="IPR001841">
    <property type="entry name" value="Znf_RING"/>
</dbReference>
<evidence type="ECO:0000313" key="8">
    <source>
        <dbReference type="Proteomes" id="UP001328107"/>
    </source>
</evidence>
<proteinExistence type="predicted"/>
<comment type="caution">
    <text evidence="7">The sequence shown here is derived from an EMBL/GenBank/DDBJ whole genome shotgun (WGS) entry which is preliminary data.</text>
</comment>
<sequence>PSLNSARHSQRGTRRSDAPNSIWTETDSPLFNSSILMDASPMTRRAEAVHRLYYLYLNKAIDAHTYDRLRTEGVAAMEENVERNGAPSYAEARQNILLADRLMILCQFDALDRPSFHLLLGQGADAMGAALERLRSGERPIIAAAPVVVAEVAATAADTDEFNSEPVTPSSTDLIAQLRRENENGASLRFSRSCGVCLNDWPVRRAVLVECGHFVCLACAEQLEADASSPIIDCPFCRCSTRFVAVFENQVNNRETKETQTI</sequence>
<keyword evidence="2 4" id="KW-0863">Zinc-finger</keyword>
<reference evidence="8" key="1">
    <citation type="submission" date="2022-10" db="EMBL/GenBank/DDBJ databases">
        <title>Genome assembly of Pristionchus species.</title>
        <authorList>
            <person name="Yoshida K."/>
            <person name="Sommer R.J."/>
        </authorList>
    </citation>
    <scope>NUCLEOTIDE SEQUENCE [LARGE SCALE GENOMIC DNA]</scope>
    <source>
        <strain evidence="8">RS5460</strain>
    </source>
</reference>
<evidence type="ECO:0000256" key="1">
    <source>
        <dbReference type="ARBA" id="ARBA00022723"/>
    </source>
</evidence>
<feature type="region of interest" description="Disordered" evidence="5">
    <location>
        <begin position="1"/>
        <end position="23"/>
    </location>
</feature>
<evidence type="ECO:0000256" key="3">
    <source>
        <dbReference type="ARBA" id="ARBA00022833"/>
    </source>
</evidence>
<dbReference type="EMBL" id="BTRK01000005">
    <property type="protein sequence ID" value="GMR54894.1"/>
    <property type="molecule type" value="Genomic_DNA"/>
</dbReference>
<organism evidence="7 8">
    <name type="scientific">Pristionchus mayeri</name>
    <dbReference type="NCBI Taxonomy" id="1317129"/>
    <lineage>
        <taxon>Eukaryota</taxon>
        <taxon>Metazoa</taxon>
        <taxon>Ecdysozoa</taxon>
        <taxon>Nematoda</taxon>
        <taxon>Chromadorea</taxon>
        <taxon>Rhabditida</taxon>
        <taxon>Rhabditina</taxon>
        <taxon>Diplogasteromorpha</taxon>
        <taxon>Diplogasteroidea</taxon>
        <taxon>Neodiplogasteridae</taxon>
        <taxon>Pristionchus</taxon>
    </lineage>
</organism>
<accession>A0AAN5D3D9</accession>
<dbReference type="Gene3D" id="3.30.40.10">
    <property type="entry name" value="Zinc/RING finger domain, C3HC4 (zinc finger)"/>
    <property type="match status" value="1"/>
</dbReference>
<dbReference type="Proteomes" id="UP001328107">
    <property type="component" value="Unassembled WGS sequence"/>
</dbReference>
<dbReference type="GO" id="GO:0008270">
    <property type="term" value="F:zinc ion binding"/>
    <property type="evidence" value="ECO:0007669"/>
    <property type="project" value="UniProtKB-KW"/>
</dbReference>
<evidence type="ECO:0000256" key="2">
    <source>
        <dbReference type="ARBA" id="ARBA00022771"/>
    </source>
</evidence>
<evidence type="ECO:0000256" key="5">
    <source>
        <dbReference type="SAM" id="MobiDB-lite"/>
    </source>
</evidence>
<dbReference type="SUPFAM" id="SSF57850">
    <property type="entry name" value="RING/U-box"/>
    <property type="match status" value="1"/>
</dbReference>